<organism evidence="8 9">
    <name type="scientific">Batillaria attramentaria</name>
    <dbReference type="NCBI Taxonomy" id="370345"/>
    <lineage>
        <taxon>Eukaryota</taxon>
        <taxon>Metazoa</taxon>
        <taxon>Spiralia</taxon>
        <taxon>Lophotrochozoa</taxon>
        <taxon>Mollusca</taxon>
        <taxon>Gastropoda</taxon>
        <taxon>Caenogastropoda</taxon>
        <taxon>Sorbeoconcha</taxon>
        <taxon>Cerithioidea</taxon>
        <taxon>Batillariidae</taxon>
        <taxon>Batillaria</taxon>
    </lineage>
</organism>
<dbReference type="SUPFAM" id="SSF57667">
    <property type="entry name" value="beta-beta-alpha zinc fingers"/>
    <property type="match status" value="5"/>
</dbReference>
<protein>
    <recommendedName>
        <fullName evidence="7">C2H2-type domain-containing protein</fullName>
    </recommendedName>
</protein>
<dbReference type="PROSITE" id="PS00028">
    <property type="entry name" value="ZINC_FINGER_C2H2_1"/>
    <property type="match status" value="8"/>
</dbReference>
<feature type="domain" description="C2H2-type" evidence="7">
    <location>
        <begin position="579"/>
        <end position="606"/>
    </location>
</feature>
<dbReference type="GO" id="GO:0008270">
    <property type="term" value="F:zinc ion binding"/>
    <property type="evidence" value="ECO:0007669"/>
    <property type="project" value="UniProtKB-KW"/>
</dbReference>
<keyword evidence="3 5" id="KW-0863">Zinc-finger</keyword>
<evidence type="ECO:0000256" key="4">
    <source>
        <dbReference type="ARBA" id="ARBA00022833"/>
    </source>
</evidence>
<dbReference type="PANTHER" id="PTHR24409">
    <property type="entry name" value="ZINC FINGER PROTEIN 142"/>
    <property type="match status" value="1"/>
</dbReference>
<evidence type="ECO:0000259" key="7">
    <source>
        <dbReference type="PROSITE" id="PS50157"/>
    </source>
</evidence>
<keyword evidence="4" id="KW-0862">Zinc</keyword>
<keyword evidence="1" id="KW-0479">Metal-binding</keyword>
<gene>
    <name evidence="8" type="ORF">BaRGS_00002899</name>
</gene>
<dbReference type="PROSITE" id="PS50157">
    <property type="entry name" value="ZINC_FINGER_C2H2_2"/>
    <property type="match status" value="8"/>
</dbReference>
<feature type="compositionally biased region" description="Basic residues" evidence="6">
    <location>
        <begin position="266"/>
        <end position="275"/>
    </location>
</feature>
<accession>A0ABD0M1R7</accession>
<feature type="compositionally biased region" description="Basic residues" evidence="6">
    <location>
        <begin position="232"/>
        <end position="241"/>
    </location>
</feature>
<feature type="domain" description="C2H2-type" evidence="7">
    <location>
        <begin position="309"/>
        <end position="337"/>
    </location>
</feature>
<dbReference type="AlphaFoldDB" id="A0ABD0M1R7"/>
<evidence type="ECO:0000256" key="2">
    <source>
        <dbReference type="ARBA" id="ARBA00022737"/>
    </source>
</evidence>
<dbReference type="Pfam" id="PF00096">
    <property type="entry name" value="zf-C2H2"/>
    <property type="match status" value="4"/>
</dbReference>
<evidence type="ECO:0000313" key="8">
    <source>
        <dbReference type="EMBL" id="KAK7505628.1"/>
    </source>
</evidence>
<dbReference type="InterPro" id="IPR013087">
    <property type="entry name" value="Znf_C2H2_type"/>
</dbReference>
<feature type="region of interest" description="Disordered" evidence="6">
    <location>
        <begin position="220"/>
        <end position="275"/>
    </location>
</feature>
<dbReference type="PANTHER" id="PTHR24409:SF295">
    <property type="entry name" value="AZ2-RELATED"/>
    <property type="match status" value="1"/>
</dbReference>
<evidence type="ECO:0000256" key="6">
    <source>
        <dbReference type="SAM" id="MobiDB-lite"/>
    </source>
</evidence>
<comment type="caution">
    <text evidence="8">The sequence shown here is derived from an EMBL/GenBank/DDBJ whole genome shotgun (WGS) entry which is preliminary data.</text>
</comment>
<feature type="domain" description="C2H2-type" evidence="7">
    <location>
        <begin position="472"/>
        <end position="499"/>
    </location>
</feature>
<keyword evidence="2" id="KW-0677">Repeat</keyword>
<dbReference type="Gene3D" id="3.30.160.60">
    <property type="entry name" value="Classic Zinc Finger"/>
    <property type="match status" value="7"/>
</dbReference>
<dbReference type="FunFam" id="3.30.160.60:FF:000100">
    <property type="entry name" value="Zinc finger 45-like"/>
    <property type="match status" value="1"/>
</dbReference>
<evidence type="ECO:0000313" key="9">
    <source>
        <dbReference type="Proteomes" id="UP001519460"/>
    </source>
</evidence>
<feature type="domain" description="C2H2-type" evidence="7">
    <location>
        <begin position="608"/>
        <end position="636"/>
    </location>
</feature>
<proteinExistence type="predicted"/>
<dbReference type="Proteomes" id="UP001519460">
    <property type="component" value="Unassembled WGS sequence"/>
</dbReference>
<evidence type="ECO:0000256" key="3">
    <source>
        <dbReference type="ARBA" id="ARBA00022771"/>
    </source>
</evidence>
<dbReference type="FunFam" id="3.30.160.60:FF:000446">
    <property type="entry name" value="Zinc finger protein"/>
    <property type="match status" value="1"/>
</dbReference>
<keyword evidence="9" id="KW-1185">Reference proteome</keyword>
<dbReference type="SMART" id="SM00355">
    <property type="entry name" value="ZnF_C2H2"/>
    <property type="match status" value="10"/>
</dbReference>
<name>A0ABD0M1R7_9CAEN</name>
<feature type="region of interest" description="Disordered" evidence="6">
    <location>
        <begin position="140"/>
        <end position="206"/>
    </location>
</feature>
<feature type="domain" description="C2H2-type" evidence="7">
    <location>
        <begin position="551"/>
        <end position="578"/>
    </location>
</feature>
<dbReference type="Pfam" id="PF13912">
    <property type="entry name" value="zf-C2H2_6"/>
    <property type="match status" value="2"/>
</dbReference>
<reference evidence="8 9" key="1">
    <citation type="journal article" date="2023" name="Sci. Data">
        <title>Genome assembly of the Korean intertidal mud-creeper Batillaria attramentaria.</title>
        <authorList>
            <person name="Patra A.K."/>
            <person name="Ho P.T."/>
            <person name="Jun S."/>
            <person name="Lee S.J."/>
            <person name="Kim Y."/>
            <person name="Won Y.J."/>
        </authorList>
    </citation>
    <scope>NUCLEOTIDE SEQUENCE [LARGE SCALE GENOMIC DNA]</scope>
    <source>
        <strain evidence="8">Wonlab-2016</strain>
    </source>
</reference>
<feature type="domain" description="C2H2-type" evidence="7">
    <location>
        <begin position="365"/>
        <end position="392"/>
    </location>
</feature>
<evidence type="ECO:0000256" key="1">
    <source>
        <dbReference type="ARBA" id="ARBA00022723"/>
    </source>
</evidence>
<feature type="domain" description="C2H2-type" evidence="7">
    <location>
        <begin position="524"/>
        <end position="546"/>
    </location>
</feature>
<sequence length="639" mass="72701">MFNVSEKQMMQQKAAEEIPAKCFVCWQRVQDVQFDENCPGRKPLGVCSAQTCRMHFQYACGFVHGFMIGQVLCRLLDRLVGKEKQEDSWKPHGSAQMGMSPVVLLHEKGSIKTETSFVALTSDDPLDNGLPLPVIFGEQPAEAHESETSSEEAVQHQKTPFSSGPDVDLTEPHKSSVSAKHCTAQPKPIPMDTTCAESSSGDMSDAPKLCKRRLQHTRKTKAFASVSETKQRVHKLPHRKTRNSDSVTVNPLEDEMNTDITERSSQRQKKRPKKRSEKSFECEICFKTVQGKRNLIHHVKRIHSGEEPVECDICGRLCKSSVSLADHKKRIHVSSSKMCYICGAQLRSVYGLKIHLATHEGIKSHFCDVCGAGFVRQSSLRYHRKLHTEVRAFLCDLCSTSFKTAEGLNGHLLYKHRSGPYFDNRVRSLEKMGINIDKAAVRRHINHQCIECGENLDSGKCPTHPDIAQEVFQCSECGQAKKDIVEFHLHMRHHRGEKIPHRPSMKGRRVQRVQPVQQNTVSGFQCKICSMSFATSTKMYNHRRLHQDKIYTCHLCGFKTRYKSNLNTHIRTHNDARPFQCDICQKTFKHKQLLKDHKNLHGGDAAQHKCEICGKGLTRRENLRNHYKIMHPEAKQNDA</sequence>
<dbReference type="EMBL" id="JACVVK020000009">
    <property type="protein sequence ID" value="KAK7505628.1"/>
    <property type="molecule type" value="Genomic_DNA"/>
</dbReference>
<evidence type="ECO:0000256" key="5">
    <source>
        <dbReference type="PROSITE-ProRule" id="PRU00042"/>
    </source>
</evidence>
<dbReference type="InterPro" id="IPR036236">
    <property type="entry name" value="Znf_C2H2_sf"/>
</dbReference>
<feature type="domain" description="C2H2-type" evidence="7">
    <location>
        <begin position="280"/>
        <end position="308"/>
    </location>
</feature>